<accession>A0A8S4QQ56</accession>
<evidence type="ECO:0000313" key="1">
    <source>
        <dbReference type="EMBL" id="CAH2211519.1"/>
    </source>
</evidence>
<reference evidence="1" key="1">
    <citation type="submission" date="2022-03" db="EMBL/GenBank/DDBJ databases">
        <authorList>
            <person name="Lindestad O."/>
        </authorList>
    </citation>
    <scope>NUCLEOTIDE SEQUENCE</scope>
</reference>
<dbReference type="Proteomes" id="UP000838756">
    <property type="component" value="Unassembled WGS sequence"/>
</dbReference>
<dbReference type="EMBL" id="CAKXAJ010010628">
    <property type="protein sequence ID" value="CAH2211519.1"/>
    <property type="molecule type" value="Genomic_DNA"/>
</dbReference>
<evidence type="ECO:0000313" key="2">
    <source>
        <dbReference type="Proteomes" id="UP000838756"/>
    </source>
</evidence>
<name>A0A8S4QQ56_9NEOP</name>
<keyword evidence="2" id="KW-1185">Reference proteome</keyword>
<protein>
    <submittedName>
        <fullName evidence="1">Jg23924 protein</fullName>
    </submittedName>
</protein>
<comment type="caution">
    <text evidence="1">The sequence shown here is derived from an EMBL/GenBank/DDBJ whole genome shotgun (WGS) entry which is preliminary data.</text>
</comment>
<gene>
    <name evidence="1" type="primary">jg23924</name>
    <name evidence="1" type="ORF">PAEG_LOCUS3334</name>
</gene>
<organism evidence="1 2">
    <name type="scientific">Pararge aegeria aegeria</name>
    <dbReference type="NCBI Taxonomy" id="348720"/>
    <lineage>
        <taxon>Eukaryota</taxon>
        <taxon>Metazoa</taxon>
        <taxon>Ecdysozoa</taxon>
        <taxon>Arthropoda</taxon>
        <taxon>Hexapoda</taxon>
        <taxon>Insecta</taxon>
        <taxon>Pterygota</taxon>
        <taxon>Neoptera</taxon>
        <taxon>Endopterygota</taxon>
        <taxon>Lepidoptera</taxon>
        <taxon>Glossata</taxon>
        <taxon>Ditrysia</taxon>
        <taxon>Papilionoidea</taxon>
        <taxon>Nymphalidae</taxon>
        <taxon>Satyrinae</taxon>
        <taxon>Satyrini</taxon>
        <taxon>Parargina</taxon>
        <taxon>Pararge</taxon>
    </lineage>
</organism>
<sequence>MSGSADSFSQSVSRYGLRFTAALLSVLAIIDQMARDNNTNKLLNISARYIVVASVNSSIIQCHVSQAELQGAVVLLAGHQKQDDAQQYNPMLNISPRQDHPKRNTESRLRRLGIWLFLITSNPRAQPLAERLRTPNRRVRNYSGYQLYTIRNKISLCRSLHRLCFKATLL</sequence>
<dbReference type="AlphaFoldDB" id="A0A8S4QQ56"/>
<dbReference type="OrthoDB" id="2192946at2759"/>
<proteinExistence type="predicted"/>